<name>A0ABS3JIM5_9BACT</name>
<sequence>MNFLRINLRVSATALFLIGLFGCSIQETKPSILATEGVNLELVKEVEAISEYQVQKIAFTQMLSKDEKTYFFKKRIAGKIQELTLTPAQRDHLDLLLANLTPDLYAVGSTESQKTIQFLSQWTRKGKDLFEQGTLYDIVGSLENSKGGSATNKTAPPSAAKCGCSTSSTYCQEGYDCTYIPSCNSPGCGTLFAYTCNGSCDRTL</sequence>
<accession>A0ABS3JIM5</accession>
<dbReference type="RefSeq" id="WP_207329829.1">
    <property type="nucleotide sequence ID" value="NZ_JAFMYW010000004.1"/>
</dbReference>
<dbReference type="NCBIfam" id="NF033852">
    <property type="entry name" value="fulvocin_rel"/>
    <property type="match status" value="1"/>
</dbReference>
<keyword evidence="2" id="KW-1185">Reference proteome</keyword>
<dbReference type="PROSITE" id="PS51257">
    <property type="entry name" value="PROKAR_LIPOPROTEIN"/>
    <property type="match status" value="1"/>
</dbReference>
<organism evidence="1 2">
    <name type="scientific">Fibrella forsythiae</name>
    <dbReference type="NCBI Taxonomy" id="2817061"/>
    <lineage>
        <taxon>Bacteria</taxon>
        <taxon>Pseudomonadati</taxon>
        <taxon>Bacteroidota</taxon>
        <taxon>Cytophagia</taxon>
        <taxon>Cytophagales</taxon>
        <taxon>Spirosomataceae</taxon>
        <taxon>Fibrella</taxon>
    </lineage>
</organism>
<dbReference type="Proteomes" id="UP000664628">
    <property type="component" value="Unassembled WGS sequence"/>
</dbReference>
<evidence type="ECO:0000313" key="2">
    <source>
        <dbReference type="Proteomes" id="UP000664628"/>
    </source>
</evidence>
<dbReference type="EMBL" id="JAFMYW010000004">
    <property type="protein sequence ID" value="MBO0949870.1"/>
    <property type="molecule type" value="Genomic_DNA"/>
</dbReference>
<comment type="caution">
    <text evidence="1">The sequence shown here is derived from an EMBL/GenBank/DDBJ whole genome shotgun (WGS) entry which is preliminary data.</text>
</comment>
<protein>
    <submittedName>
        <fullName evidence="1">Bacteriocin fulvocin C-related protein</fullName>
    </submittedName>
</protein>
<gene>
    <name evidence="1" type="ORF">J2I46_14840</name>
</gene>
<evidence type="ECO:0000313" key="1">
    <source>
        <dbReference type="EMBL" id="MBO0949870.1"/>
    </source>
</evidence>
<proteinExistence type="predicted"/>
<reference evidence="1 2" key="1">
    <citation type="submission" date="2021-03" db="EMBL/GenBank/DDBJ databases">
        <title>Fibrella sp. HMF5405 genome sequencing and assembly.</title>
        <authorList>
            <person name="Kang H."/>
            <person name="Kim H."/>
            <person name="Bae S."/>
            <person name="Joh K."/>
        </authorList>
    </citation>
    <scope>NUCLEOTIDE SEQUENCE [LARGE SCALE GENOMIC DNA]</scope>
    <source>
        <strain evidence="1 2">HMF5405</strain>
    </source>
</reference>